<dbReference type="EMBL" id="PFMY01000101">
    <property type="protein sequence ID" value="PIZ27526.1"/>
    <property type="molecule type" value="Genomic_DNA"/>
</dbReference>
<evidence type="ECO:0000313" key="1">
    <source>
        <dbReference type="EMBL" id="PIZ27526.1"/>
    </source>
</evidence>
<feature type="non-terminal residue" evidence="1">
    <location>
        <position position="1"/>
    </location>
</feature>
<proteinExistence type="predicted"/>
<reference evidence="2" key="1">
    <citation type="submission" date="2017-09" db="EMBL/GenBank/DDBJ databases">
        <title>Depth-based differentiation of microbial function through sediment-hosted aquifers and enrichment of novel symbionts in the deep terrestrial subsurface.</title>
        <authorList>
            <person name="Probst A.J."/>
            <person name="Ladd B."/>
            <person name="Jarett J.K."/>
            <person name="Geller-Mcgrath D.E."/>
            <person name="Sieber C.M.K."/>
            <person name="Emerson J.B."/>
            <person name="Anantharaman K."/>
            <person name="Thomas B.C."/>
            <person name="Malmstrom R."/>
            <person name="Stieglmeier M."/>
            <person name="Klingl A."/>
            <person name="Woyke T."/>
            <person name="Ryan C.M."/>
            <person name="Banfield J.F."/>
        </authorList>
    </citation>
    <scope>NUCLEOTIDE SEQUENCE [LARGE SCALE GENOMIC DNA]</scope>
</reference>
<dbReference type="AlphaFoldDB" id="A0A2M7SWJ9"/>
<accession>A0A2M7SWJ9</accession>
<organism evidence="1 2">
    <name type="scientific">Candidatus Berkelbacteria bacterium CG_4_10_14_0_8_um_filter_42_34</name>
    <dbReference type="NCBI Taxonomy" id="1974502"/>
    <lineage>
        <taxon>Bacteria</taxon>
        <taxon>Candidatus Berkelbacteria</taxon>
    </lineage>
</organism>
<evidence type="ECO:0000313" key="2">
    <source>
        <dbReference type="Proteomes" id="UP000231332"/>
    </source>
</evidence>
<name>A0A2M7SWJ9_9BACT</name>
<comment type="caution">
    <text evidence="1">The sequence shown here is derived from an EMBL/GenBank/DDBJ whole genome shotgun (WGS) entry which is preliminary data.</text>
</comment>
<sequence>FGADVCLNKKIEKDAVEMIYLTNPINPTIYGTITYQDFGINRWRKNCTGDKVWDCELPAVDPNLYLTANSGWNDTAKCIEVGEESETNILTATAIFGDKFCLRFNHNDAGDGCGFFRVKQFHIKYNSGPEEIVRVAEPGSGITQAWTDRFYMTDPNNNNKKIWNTKNDCGNKDKWDKKNRWGPTSLLSTPRSYIDKASPYNNYCPYNGVDELKNLFAKSYGFYSLDTGKMSYTSQLQNNWNPKDLSSNSEAPRTRAVIKQTDGTEIEDPEGHPMTINGKPSGDFDAKSDSLTAVLKFYAWADKNHMPIREVVVDWGDGGDYPSPTGLNSEMMGKNRREMCDPNPNAQGWGGDLNACTNGYFQFIHTYICQQGGPGYDRDTNKCYFKPKVYIKDNWGWCNDGTYAEQAGEASCWPNKGQAYLNEIILTPAEE</sequence>
<gene>
    <name evidence="1" type="ORF">COY45_02000</name>
</gene>
<protein>
    <submittedName>
        <fullName evidence="1">Uncharacterized protein</fullName>
    </submittedName>
</protein>
<dbReference type="Proteomes" id="UP000231332">
    <property type="component" value="Unassembled WGS sequence"/>
</dbReference>